<dbReference type="Proteomes" id="UP001359559">
    <property type="component" value="Unassembled WGS sequence"/>
</dbReference>
<evidence type="ECO:0000313" key="2">
    <source>
        <dbReference type="Proteomes" id="UP001359559"/>
    </source>
</evidence>
<dbReference type="EMBL" id="JAYKXN010000006">
    <property type="protein sequence ID" value="KAK7279797.1"/>
    <property type="molecule type" value="Genomic_DNA"/>
</dbReference>
<comment type="caution">
    <text evidence="1">The sequence shown here is derived from an EMBL/GenBank/DDBJ whole genome shotgun (WGS) entry which is preliminary data.</text>
</comment>
<proteinExistence type="predicted"/>
<reference evidence="1 2" key="1">
    <citation type="submission" date="2024-01" db="EMBL/GenBank/DDBJ databases">
        <title>The genomes of 5 underutilized Papilionoideae crops provide insights into root nodulation and disease resistance.</title>
        <authorList>
            <person name="Yuan L."/>
        </authorList>
    </citation>
    <scope>NUCLEOTIDE SEQUENCE [LARGE SCALE GENOMIC DNA]</scope>
    <source>
        <strain evidence="1">LY-2023</strain>
        <tissue evidence="1">Leaf</tissue>
    </source>
</reference>
<accession>A0AAN9FNN2</accession>
<evidence type="ECO:0000313" key="1">
    <source>
        <dbReference type="EMBL" id="KAK7279797.1"/>
    </source>
</evidence>
<dbReference type="AlphaFoldDB" id="A0AAN9FNN2"/>
<gene>
    <name evidence="1" type="ORF">RJT34_24855</name>
</gene>
<keyword evidence="2" id="KW-1185">Reference proteome</keyword>
<organism evidence="1 2">
    <name type="scientific">Clitoria ternatea</name>
    <name type="common">Butterfly pea</name>
    <dbReference type="NCBI Taxonomy" id="43366"/>
    <lineage>
        <taxon>Eukaryota</taxon>
        <taxon>Viridiplantae</taxon>
        <taxon>Streptophyta</taxon>
        <taxon>Embryophyta</taxon>
        <taxon>Tracheophyta</taxon>
        <taxon>Spermatophyta</taxon>
        <taxon>Magnoliopsida</taxon>
        <taxon>eudicotyledons</taxon>
        <taxon>Gunneridae</taxon>
        <taxon>Pentapetalae</taxon>
        <taxon>rosids</taxon>
        <taxon>fabids</taxon>
        <taxon>Fabales</taxon>
        <taxon>Fabaceae</taxon>
        <taxon>Papilionoideae</taxon>
        <taxon>50 kb inversion clade</taxon>
        <taxon>NPAAA clade</taxon>
        <taxon>indigoferoid/millettioid clade</taxon>
        <taxon>Phaseoleae</taxon>
        <taxon>Clitoria</taxon>
    </lineage>
</organism>
<protein>
    <submittedName>
        <fullName evidence="1">Uncharacterized protein</fullName>
    </submittedName>
</protein>
<sequence>MLAYTESCVGIRIAEKGAGCGTQQKNKRSVDNSVRDRHVHTHIHNTLSPQEEPFLILCTLRSHFPSLCGKTKGNKPHFLISSHNNLPNVPSMVGYSHYSLSSLELQP</sequence>
<name>A0AAN9FNN2_CLITE</name>